<dbReference type="PANTHER" id="PTHR19308:SF14">
    <property type="entry name" value="START DOMAIN-CONTAINING PROTEIN"/>
    <property type="match status" value="1"/>
</dbReference>
<evidence type="ECO:0000313" key="3">
    <source>
        <dbReference type="Proteomes" id="UP000036458"/>
    </source>
</evidence>
<feature type="domain" description="START" evidence="1">
    <location>
        <begin position="27"/>
        <end position="207"/>
    </location>
</feature>
<dbReference type="GO" id="GO:0008289">
    <property type="term" value="F:lipid binding"/>
    <property type="evidence" value="ECO:0007669"/>
    <property type="project" value="InterPro"/>
</dbReference>
<dbReference type="PATRIC" id="fig|1379910.4.peg.1417"/>
<dbReference type="SUPFAM" id="SSF55961">
    <property type="entry name" value="Bet v1-like"/>
    <property type="match status" value="1"/>
</dbReference>
<protein>
    <recommendedName>
        <fullName evidence="1">START domain-containing protein</fullName>
    </recommendedName>
</protein>
<sequence>MLRFSLFALALFFGFLSLPPLWAQGKWELEKNQDGIAVYTRKTPELPIKQIRVVCELPGTPAQLVKVLKNVEHHSDWVYLNRKTVLLKQKDLNTIIYYTEADMPWPLTDRDMIAETRVLPAAKNKTVRVEVTGLPTYLPQKKNLVRIPYSLAVWEIVPVSKDRMKVEYTFSVNPGGSVPAWMVNATVATGPTITFSRLRDLLADMQVQKTK</sequence>
<organism evidence="2 3">
    <name type="scientific">Rufibacter radiotolerans</name>
    <dbReference type="NCBI Taxonomy" id="1379910"/>
    <lineage>
        <taxon>Bacteria</taxon>
        <taxon>Pseudomonadati</taxon>
        <taxon>Bacteroidota</taxon>
        <taxon>Cytophagia</taxon>
        <taxon>Cytophagales</taxon>
        <taxon>Hymenobacteraceae</taxon>
        <taxon>Rufibacter</taxon>
    </lineage>
</organism>
<dbReference type="KEGG" id="ruf:TH63_06475"/>
<dbReference type="Gene3D" id="3.30.530.20">
    <property type="match status" value="1"/>
</dbReference>
<gene>
    <name evidence="2" type="ORF">TH63_06475</name>
</gene>
<dbReference type="GO" id="GO:0005737">
    <property type="term" value="C:cytoplasm"/>
    <property type="evidence" value="ECO:0007669"/>
    <property type="project" value="UniProtKB-ARBA"/>
</dbReference>
<dbReference type="AlphaFoldDB" id="A0A0H4VNC6"/>
<dbReference type="PANTHER" id="PTHR19308">
    <property type="entry name" value="PHOSPHATIDYLCHOLINE TRANSFER PROTEIN"/>
    <property type="match status" value="1"/>
</dbReference>
<dbReference type="InterPro" id="IPR051213">
    <property type="entry name" value="START_lipid_transfer"/>
</dbReference>
<dbReference type="InterPro" id="IPR028347">
    <property type="entry name" value="START_dom_prot"/>
</dbReference>
<dbReference type="Proteomes" id="UP000036458">
    <property type="component" value="Chromosome"/>
</dbReference>
<dbReference type="Pfam" id="PF01852">
    <property type="entry name" value="START"/>
    <property type="match status" value="1"/>
</dbReference>
<proteinExistence type="predicted"/>
<reference evidence="2 3" key="1">
    <citation type="submission" date="2015-01" db="EMBL/GenBank/DDBJ databases">
        <title>Rufibacter sp./DG31D/ whole genome sequencing.</title>
        <authorList>
            <person name="Kim M.K."/>
            <person name="Srinivasan S."/>
            <person name="Lee J.-J."/>
        </authorList>
    </citation>
    <scope>NUCLEOTIDE SEQUENCE [LARGE SCALE GENOMIC DNA]</scope>
    <source>
        <strain evidence="2 3">DG31D</strain>
    </source>
</reference>
<accession>A0A0H4VNC6</accession>
<dbReference type="STRING" id="1379910.TH63_06475"/>
<evidence type="ECO:0000259" key="1">
    <source>
        <dbReference type="PROSITE" id="PS50848"/>
    </source>
</evidence>
<dbReference type="PROSITE" id="PS50848">
    <property type="entry name" value="START"/>
    <property type="match status" value="1"/>
</dbReference>
<keyword evidence="3" id="KW-1185">Reference proteome</keyword>
<dbReference type="PIRSF" id="PIRSF039033">
    <property type="entry name" value="START_dom"/>
    <property type="match status" value="1"/>
</dbReference>
<dbReference type="RefSeq" id="WP_048920235.1">
    <property type="nucleotide sequence ID" value="NZ_CP010777.1"/>
</dbReference>
<dbReference type="OrthoDB" id="5734556at2"/>
<name>A0A0H4VNC6_9BACT</name>
<dbReference type="EMBL" id="CP010777">
    <property type="protein sequence ID" value="AKQ45362.1"/>
    <property type="molecule type" value="Genomic_DNA"/>
</dbReference>
<evidence type="ECO:0000313" key="2">
    <source>
        <dbReference type="EMBL" id="AKQ45362.1"/>
    </source>
</evidence>
<dbReference type="InterPro" id="IPR002913">
    <property type="entry name" value="START_lipid-bd_dom"/>
</dbReference>
<dbReference type="InterPro" id="IPR023393">
    <property type="entry name" value="START-like_dom_sf"/>
</dbReference>